<organism evidence="2 3">
    <name type="scientific">Biomphalaria glabrata</name>
    <name type="common">Bloodfluke planorb</name>
    <name type="synonym">Freshwater snail</name>
    <dbReference type="NCBI Taxonomy" id="6526"/>
    <lineage>
        <taxon>Eukaryota</taxon>
        <taxon>Metazoa</taxon>
        <taxon>Spiralia</taxon>
        <taxon>Lophotrochozoa</taxon>
        <taxon>Mollusca</taxon>
        <taxon>Gastropoda</taxon>
        <taxon>Heterobranchia</taxon>
        <taxon>Euthyneura</taxon>
        <taxon>Panpulmonata</taxon>
        <taxon>Hygrophila</taxon>
        <taxon>Lymnaeoidea</taxon>
        <taxon>Planorbidae</taxon>
        <taxon>Biomphalaria</taxon>
    </lineage>
</organism>
<dbReference type="EnsemblMetazoa" id="BGLB032313-RA">
    <property type="protein sequence ID" value="BGLB032313-PA"/>
    <property type="gene ID" value="BGLB032313"/>
</dbReference>
<reference evidence="2" key="1">
    <citation type="submission" date="2020-05" db="UniProtKB">
        <authorList>
            <consortium name="EnsemblMetazoa"/>
        </authorList>
    </citation>
    <scope>IDENTIFICATION</scope>
    <source>
        <strain evidence="2">BB02</strain>
    </source>
</reference>
<dbReference type="VEuPathDB" id="VectorBase:BGLB032313"/>
<evidence type="ECO:0000259" key="1">
    <source>
        <dbReference type="Pfam" id="PF00059"/>
    </source>
</evidence>
<dbReference type="RefSeq" id="XP_013062285.2">
    <property type="nucleotide sequence ID" value="XM_013206831.2"/>
</dbReference>
<protein>
    <recommendedName>
        <fullName evidence="1">C-type lectin domain-containing protein</fullName>
    </recommendedName>
</protein>
<name>A0A2C9LL11_BIOGL</name>
<dbReference type="InterPro" id="IPR016186">
    <property type="entry name" value="C-type_lectin-like/link_sf"/>
</dbReference>
<dbReference type="InterPro" id="IPR001304">
    <property type="entry name" value="C-type_lectin-like"/>
</dbReference>
<dbReference type="InterPro" id="IPR016187">
    <property type="entry name" value="CTDL_fold"/>
</dbReference>
<dbReference type="Pfam" id="PF00059">
    <property type="entry name" value="Lectin_C"/>
    <property type="match status" value="1"/>
</dbReference>
<evidence type="ECO:0000313" key="3">
    <source>
        <dbReference type="Proteomes" id="UP000076420"/>
    </source>
</evidence>
<dbReference type="SUPFAM" id="SSF56436">
    <property type="entry name" value="C-type lectin-like"/>
    <property type="match status" value="1"/>
</dbReference>
<accession>A0A2C9LL11</accession>
<sequence>MVFSNRTGLKLFYLVYITHYADCVLTREHLFLLNNDMYLTIVKVGVELSDTNVSYCIYQCQALNGACNSILFNTDTRQCSLGSKIASAAIARDTSTFMLYHGRACNESAGFNTVTYGTTTACIWISSSSLRADLAYKDCQYKKSHLFAPRSLDKFNLLDHVMLSYNDEVFVGLDDSEEEGVFRLADDGSKLNPDLIPLMFTKGQPDNYFNEDFVFYYSATRRLNDVRADITSRYVCEIYIFI</sequence>
<dbReference type="OrthoDB" id="6178825at2759"/>
<evidence type="ECO:0000313" key="2">
    <source>
        <dbReference type="EnsemblMetazoa" id="BGLB032313-PA"/>
    </source>
</evidence>
<dbReference type="VEuPathDB" id="VectorBase:BGLAX_043920"/>
<dbReference type="Gene3D" id="3.10.100.10">
    <property type="entry name" value="Mannose-Binding Protein A, subunit A"/>
    <property type="match status" value="1"/>
</dbReference>
<dbReference type="KEGG" id="bgt:106051628"/>
<gene>
    <name evidence="2" type="primary">106051628</name>
</gene>
<dbReference type="Proteomes" id="UP000076420">
    <property type="component" value="Unassembled WGS sequence"/>
</dbReference>
<feature type="domain" description="C-type lectin" evidence="1">
    <location>
        <begin position="134"/>
        <end position="237"/>
    </location>
</feature>
<dbReference type="AlphaFoldDB" id="A0A2C9LL11"/>
<proteinExistence type="predicted"/>